<dbReference type="EMBL" id="BLKT01000003">
    <property type="protein sequence ID" value="GFG56270.1"/>
    <property type="molecule type" value="Genomic_DNA"/>
</dbReference>
<sequence>MNFEELTITDLHNGFRAGTLTSAMLTQWYLGRIAESGLNAVVSVNPAAVEEAEAADRRFATDGITGPLHGVPVLIKDQGETVGIPTSFGSALFADYLPTRDATVVTRLRDAGAVILAKTTMCDFAAGWFSSSSRTGHTSNAYAAERDSGGSSAGTGTGVAANLGLVGVGEDTGGSIRIPASFNNLFGLRVTTGLISRAGFSPLVHFQDTPGPMARTVADLAVLLHAMVGYDARDPYTAVAATAARAPYTADPAPSLDMRVGVLESGFGSDDDARSAPVNTAVRAAISELEKLGAALVPGLEIADLAEAIAETSVYVKQSKADLSAFLAERDGPVHSYREIYERGAFHPENDLFHGIMTGSEDPDSDPENLRLRLNQQHFQRRVLTMFAESDLDVIVYPSVQVVPPTHDELAGGLYTALTFPTNTVIASQAGLPAISVPVGFTPDGLPVGLEVLGTPFSEDVLLRFAATWEAATAPRKAPAVAHA</sequence>
<gene>
    <name evidence="2" type="ORF">MMUR_04060</name>
</gene>
<accession>A0A7I9WG21</accession>
<dbReference type="PANTHER" id="PTHR42678:SF34">
    <property type="entry name" value="OS04G0183300 PROTEIN"/>
    <property type="match status" value="1"/>
</dbReference>
<evidence type="ECO:0000313" key="3">
    <source>
        <dbReference type="Proteomes" id="UP000465241"/>
    </source>
</evidence>
<reference evidence="2 3" key="1">
    <citation type="journal article" date="2019" name="Emerg. Microbes Infect.">
        <title>Comprehensive subspecies identification of 175 nontuberculous mycobacteria species based on 7547 genomic profiles.</title>
        <authorList>
            <person name="Matsumoto Y."/>
            <person name="Kinjo T."/>
            <person name="Motooka D."/>
            <person name="Nabeya D."/>
            <person name="Jung N."/>
            <person name="Uechi K."/>
            <person name="Horii T."/>
            <person name="Iida T."/>
            <person name="Fujita J."/>
            <person name="Nakamura S."/>
        </authorList>
    </citation>
    <scope>NUCLEOTIDE SEQUENCE [LARGE SCALE GENOMIC DNA]</scope>
    <source>
        <strain evidence="2 3">JCM 13392</strain>
    </source>
</reference>
<evidence type="ECO:0000313" key="2">
    <source>
        <dbReference type="EMBL" id="GFG56270.1"/>
    </source>
</evidence>
<dbReference type="InterPro" id="IPR023631">
    <property type="entry name" value="Amidase_dom"/>
</dbReference>
<dbReference type="PANTHER" id="PTHR42678">
    <property type="entry name" value="AMIDASE"/>
    <property type="match status" value="1"/>
</dbReference>
<dbReference type="RefSeq" id="WP_193487983.1">
    <property type="nucleotide sequence ID" value="NZ_BAAAMC010000025.1"/>
</dbReference>
<dbReference type="Proteomes" id="UP000465241">
    <property type="component" value="Unassembled WGS sequence"/>
</dbReference>
<dbReference type="InterPro" id="IPR036928">
    <property type="entry name" value="AS_sf"/>
</dbReference>
<protein>
    <recommendedName>
        <fullName evidence="1">Amidase domain-containing protein</fullName>
    </recommendedName>
</protein>
<dbReference type="SUPFAM" id="SSF75304">
    <property type="entry name" value="Amidase signature (AS) enzymes"/>
    <property type="match status" value="1"/>
</dbReference>
<keyword evidence="3" id="KW-1185">Reference proteome</keyword>
<proteinExistence type="predicted"/>
<comment type="caution">
    <text evidence="2">The sequence shown here is derived from an EMBL/GenBank/DDBJ whole genome shotgun (WGS) entry which is preliminary data.</text>
</comment>
<dbReference type="AlphaFoldDB" id="A0A7I9WG21"/>
<evidence type="ECO:0000259" key="1">
    <source>
        <dbReference type="Pfam" id="PF01425"/>
    </source>
</evidence>
<dbReference type="Pfam" id="PF01425">
    <property type="entry name" value="Amidase"/>
    <property type="match status" value="1"/>
</dbReference>
<dbReference type="Gene3D" id="3.90.1300.10">
    <property type="entry name" value="Amidase signature (AS) domain"/>
    <property type="match status" value="1"/>
</dbReference>
<name>A0A7I9WG21_9MYCO</name>
<feature type="domain" description="Amidase" evidence="1">
    <location>
        <begin position="25"/>
        <end position="463"/>
    </location>
</feature>
<organism evidence="2 3">
    <name type="scientific">Mycolicibacterium murale</name>
    <dbReference type="NCBI Taxonomy" id="182220"/>
    <lineage>
        <taxon>Bacteria</taxon>
        <taxon>Bacillati</taxon>
        <taxon>Actinomycetota</taxon>
        <taxon>Actinomycetes</taxon>
        <taxon>Mycobacteriales</taxon>
        <taxon>Mycobacteriaceae</taxon>
        <taxon>Mycolicibacterium</taxon>
    </lineage>
</organism>